<accession>A0ABR3XQ32</accession>
<dbReference type="Proteomes" id="UP001583193">
    <property type="component" value="Unassembled WGS sequence"/>
</dbReference>
<evidence type="ECO:0000313" key="3">
    <source>
        <dbReference type="Proteomes" id="UP001583193"/>
    </source>
</evidence>
<feature type="region of interest" description="Disordered" evidence="1">
    <location>
        <begin position="1"/>
        <end position="45"/>
    </location>
</feature>
<sequence length="339" mass="37032">MTKRSSERRSNISVAATPHLSGRARSDGYSSPIPRSASAPLHGDNAGSVAALESSEALPGYLGSTSYSAVLAENGSAIPVDAENEPESAISARFTDALDPNRVQPGVEVLRLLYDVTIFDLLIGQYYERVRVAVMPLRIIEDVFSSIRRVFSSFNAHDTERRLHDLAIRVHHNSSKPLVTHRSMTFEEYSILFTGENSRWEAVGNIFAIAGMSLMATPDNDPILTQGNVGYSKDEVLAQTAEASNICLSFCDKAASANELLAFLQYNDVMRRTQQYGDAMGGEPLDHAIAGLDPSGWDRSGTVHRVSVVRLRFMLAIFREEALEIALGQPQGDIAEKSK</sequence>
<comment type="caution">
    <text evidence="2">The sequence shown here is derived from an EMBL/GenBank/DDBJ whole genome shotgun (WGS) entry which is preliminary data.</text>
</comment>
<organism evidence="2 3">
    <name type="scientific">Paecilomyces lecythidis</name>
    <dbReference type="NCBI Taxonomy" id="3004212"/>
    <lineage>
        <taxon>Eukaryota</taxon>
        <taxon>Fungi</taxon>
        <taxon>Dikarya</taxon>
        <taxon>Ascomycota</taxon>
        <taxon>Pezizomycotina</taxon>
        <taxon>Eurotiomycetes</taxon>
        <taxon>Eurotiomycetidae</taxon>
        <taxon>Eurotiales</taxon>
        <taxon>Thermoascaceae</taxon>
        <taxon>Paecilomyces</taxon>
    </lineage>
</organism>
<keyword evidence="3" id="KW-1185">Reference proteome</keyword>
<evidence type="ECO:0000256" key="1">
    <source>
        <dbReference type="SAM" id="MobiDB-lite"/>
    </source>
</evidence>
<reference evidence="2 3" key="1">
    <citation type="journal article" date="2024" name="IMA Fungus">
        <title>IMA Genome - F19 : A genome assembly and annotation guide to empower mycologists, including annotated draft genome sequences of Ceratocystis pirilliformis, Diaporthe australafricana, Fusarium ophioides, Paecilomyces lecythidis, and Sporothrix stenoceras.</title>
        <authorList>
            <person name="Aylward J."/>
            <person name="Wilson A.M."/>
            <person name="Visagie C.M."/>
            <person name="Spraker J."/>
            <person name="Barnes I."/>
            <person name="Buitendag C."/>
            <person name="Ceriani C."/>
            <person name="Del Mar Angel L."/>
            <person name="du Plessis D."/>
            <person name="Fuchs T."/>
            <person name="Gasser K."/>
            <person name="Kramer D."/>
            <person name="Li W."/>
            <person name="Munsamy K."/>
            <person name="Piso A."/>
            <person name="Price J.L."/>
            <person name="Sonnekus B."/>
            <person name="Thomas C."/>
            <person name="van der Nest A."/>
            <person name="van Dijk A."/>
            <person name="van Heerden A."/>
            <person name="van Vuuren N."/>
            <person name="Yilmaz N."/>
            <person name="Duong T.A."/>
            <person name="van der Merwe N.A."/>
            <person name="Wingfield M.J."/>
            <person name="Wingfield B.D."/>
        </authorList>
    </citation>
    <scope>NUCLEOTIDE SEQUENCE [LARGE SCALE GENOMIC DNA]</scope>
    <source>
        <strain evidence="2 3">CMW 18167</strain>
    </source>
</reference>
<evidence type="ECO:0000313" key="2">
    <source>
        <dbReference type="EMBL" id="KAL1877723.1"/>
    </source>
</evidence>
<proteinExistence type="predicted"/>
<feature type="compositionally biased region" description="Basic and acidic residues" evidence="1">
    <location>
        <begin position="1"/>
        <end position="10"/>
    </location>
</feature>
<gene>
    <name evidence="2" type="ORF">Plec18167_004689</name>
</gene>
<protein>
    <submittedName>
        <fullName evidence="2">Uncharacterized protein</fullName>
    </submittedName>
</protein>
<name>A0ABR3XQ32_9EURO</name>
<dbReference type="EMBL" id="JAVDPF010000013">
    <property type="protein sequence ID" value="KAL1877723.1"/>
    <property type="molecule type" value="Genomic_DNA"/>
</dbReference>